<dbReference type="Pfam" id="PF01381">
    <property type="entry name" value="HTH_3"/>
    <property type="match status" value="1"/>
</dbReference>
<proteinExistence type="predicted"/>
<dbReference type="AlphaFoldDB" id="M9R6U8"/>
<keyword evidence="3" id="KW-1185">Reference proteome</keyword>
<dbReference type="HOGENOM" id="CLU_2221201_0_0_5"/>
<accession>M9R6U8</accession>
<gene>
    <name evidence="2" type="ORF">OAN307_c18100</name>
</gene>
<evidence type="ECO:0000313" key="3">
    <source>
        <dbReference type="Proteomes" id="UP000005307"/>
    </source>
</evidence>
<sequence length="107" mass="11971">MVSAKNTFIDIVSNMLQNLGDHRDAVTARLKASREALGLSKKEFAEMAGLTEQVYGPFENARRDLSLSAAKKLRARHKLSLEFLYFGMIEDLPTRISTALRSNLSVK</sequence>
<evidence type="ECO:0000313" key="2">
    <source>
        <dbReference type="EMBL" id="AGI67468.1"/>
    </source>
</evidence>
<dbReference type="SUPFAM" id="SSF47413">
    <property type="entry name" value="lambda repressor-like DNA-binding domains"/>
    <property type="match status" value="1"/>
</dbReference>
<name>M9R6U8_9RHOB</name>
<dbReference type="Proteomes" id="UP000005307">
    <property type="component" value="Chromosome"/>
</dbReference>
<dbReference type="PROSITE" id="PS50943">
    <property type="entry name" value="HTH_CROC1"/>
    <property type="match status" value="1"/>
</dbReference>
<organism evidence="2 3">
    <name type="scientific">Octadecabacter antarcticus 307</name>
    <dbReference type="NCBI Taxonomy" id="391626"/>
    <lineage>
        <taxon>Bacteria</taxon>
        <taxon>Pseudomonadati</taxon>
        <taxon>Pseudomonadota</taxon>
        <taxon>Alphaproteobacteria</taxon>
        <taxon>Rhodobacterales</taxon>
        <taxon>Roseobacteraceae</taxon>
        <taxon>Octadecabacter</taxon>
    </lineage>
</organism>
<dbReference type="CDD" id="cd00093">
    <property type="entry name" value="HTH_XRE"/>
    <property type="match status" value="1"/>
</dbReference>
<dbReference type="SMART" id="SM00530">
    <property type="entry name" value="HTH_XRE"/>
    <property type="match status" value="1"/>
</dbReference>
<dbReference type="eggNOG" id="ENOG50335WS">
    <property type="taxonomic scope" value="Bacteria"/>
</dbReference>
<dbReference type="KEGG" id="oat:OAN307_c18100"/>
<evidence type="ECO:0000259" key="1">
    <source>
        <dbReference type="PROSITE" id="PS50943"/>
    </source>
</evidence>
<dbReference type="RefSeq" id="WP_015499498.1">
    <property type="nucleotide sequence ID" value="NC_020911.1"/>
</dbReference>
<dbReference type="OrthoDB" id="7873382at2"/>
<reference evidence="2 3" key="1">
    <citation type="journal article" date="2013" name="PLoS ONE">
        <title>Poles Apart: Arctic and Antarctic Octadecabacter strains Share High Genome Plasticity and a New Type of Xanthorhodopsin.</title>
        <authorList>
            <person name="Vollmers J."/>
            <person name="Voget S."/>
            <person name="Dietrich S."/>
            <person name="Gollnow K."/>
            <person name="Smits M."/>
            <person name="Meyer K."/>
            <person name="Brinkhoff T."/>
            <person name="Simon M."/>
            <person name="Daniel R."/>
        </authorList>
    </citation>
    <scope>NUCLEOTIDE SEQUENCE [LARGE SCALE GENOMIC DNA]</scope>
    <source>
        <strain evidence="2 3">307</strain>
    </source>
</reference>
<dbReference type="InterPro" id="IPR001387">
    <property type="entry name" value="Cro/C1-type_HTH"/>
</dbReference>
<feature type="domain" description="HTH cro/C1-type" evidence="1">
    <location>
        <begin position="30"/>
        <end position="84"/>
    </location>
</feature>
<dbReference type="GO" id="GO:0003677">
    <property type="term" value="F:DNA binding"/>
    <property type="evidence" value="ECO:0007669"/>
    <property type="project" value="InterPro"/>
</dbReference>
<protein>
    <submittedName>
        <fullName evidence="2">Putative transcriptional regulator</fullName>
    </submittedName>
</protein>
<dbReference type="InterPro" id="IPR010982">
    <property type="entry name" value="Lambda_DNA-bd_dom_sf"/>
</dbReference>
<dbReference type="Gene3D" id="1.10.260.40">
    <property type="entry name" value="lambda repressor-like DNA-binding domains"/>
    <property type="match status" value="1"/>
</dbReference>
<dbReference type="EMBL" id="CP003740">
    <property type="protein sequence ID" value="AGI67468.1"/>
    <property type="molecule type" value="Genomic_DNA"/>
</dbReference>